<organism evidence="3 4">
    <name type="scientific">Massilia agrisoli</name>
    <dbReference type="NCBI Taxonomy" id="2892444"/>
    <lineage>
        <taxon>Bacteria</taxon>
        <taxon>Pseudomonadati</taxon>
        <taxon>Pseudomonadota</taxon>
        <taxon>Betaproteobacteria</taxon>
        <taxon>Burkholderiales</taxon>
        <taxon>Oxalobacteraceae</taxon>
        <taxon>Telluria group</taxon>
        <taxon>Massilia</taxon>
    </lineage>
</organism>
<dbReference type="GO" id="GO:0016757">
    <property type="term" value="F:glycosyltransferase activity"/>
    <property type="evidence" value="ECO:0007669"/>
    <property type="project" value="UniProtKB-KW"/>
</dbReference>
<accession>A0ABS8ISY3</accession>
<dbReference type="EMBL" id="JAJHPV010000013">
    <property type="protein sequence ID" value="MCC6071288.1"/>
    <property type="molecule type" value="Genomic_DNA"/>
</dbReference>
<keyword evidence="4" id="KW-1185">Reference proteome</keyword>
<feature type="region of interest" description="Disordered" evidence="1">
    <location>
        <begin position="779"/>
        <end position="799"/>
    </location>
</feature>
<dbReference type="InterPro" id="IPR001173">
    <property type="entry name" value="Glyco_trans_2-like"/>
</dbReference>
<evidence type="ECO:0000259" key="2">
    <source>
        <dbReference type="Pfam" id="PF00535"/>
    </source>
</evidence>
<dbReference type="PANTHER" id="PTHR43179:SF7">
    <property type="entry name" value="RHAMNOSYLTRANSFERASE WBBL"/>
    <property type="match status" value="1"/>
</dbReference>
<evidence type="ECO:0000313" key="3">
    <source>
        <dbReference type="EMBL" id="MCC6071288.1"/>
    </source>
</evidence>
<feature type="domain" description="Glycosyltransferase 2-like" evidence="2">
    <location>
        <begin position="510"/>
        <end position="634"/>
    </location>
</feature>
<sequence>MKSESPLKLRAKTPARLPVMRWQGAIEGVHRGHIYGWAVDTLNPGSRVVLEVYRDDDVIGCVFADIARTDLAEAFGAAAGGPLADTCHGFIADLGSNADELGGVLTVRVANTGIALPENINFSPSNKPPVSATSNVFGDGGLNLHGWAFNGADETRSLVVKAFVGHTQVAETTADLEHPAMRSYAVGKHGFTLNLPLALADGRVHSVRVVDATGHPLNGSPVTVCCFGNGARAVLPDERPPLLDDVVDSYERYLPRSLGMGQYAQWSRMFEPAAAASGQSTLKAGLIVTGDATAQAIEATCASVRAQAGASVQLFSSVAKGRKPTTFSTLLQAALDAGCEVIGCVRAGDTLPPHALATALEGFAEPAAQLVYTDSEHNGQPWFKPAWNPEYALASDYPLDLLLIRSSVLAAYAEQNELPADQASLAWQMLAAVWPQGADAVIHVPRVLYQCNSALGTAEMQARTDAAQRALAIAEPAATLTRSGHADTALFQPRRVQRRLSKRERSKTVSLVIPTRDRVELLERCISTIARHTDWPNLEIIVIDNGSSEAKTKTYFRKIAKSGVRVLPMPGPFNYADLNNRAVDAASGEIIGLINNDIEALHDGWLDELVGQLMRPGVGAVGAKLLWPNGMVQHGGVLLGVGNVAGHFGNRLADADWGDHGRNQLVQRVSGVTAACLLLRKKDFIAVGGMDPVAFPVAFNDVDLCLKLRAAGKAIVWTPHATLLHAESASRGHEDTPQKRARAQRELDQLRQRWGEVLLRDPAYHPSLNLDAHSHAFGGLALPPRDRSPRGGSLPKVKK</sequence>
<proteinExistence type="predicted"/>
<dbReference type="Proteomes" id="UP001198701">
    <property type="component" value="Unassembled WGS sequence"/>
</dbReference>
<dbReference type="EC" id="2.4.-.-" evidence="3"/>
<name>A0ABS8ISY3_9BURK</name>
<dbReference type="Pfam" id="PF00535">
    <property type="entry name" value="Glycos_transf_2"/>
    <property type="match status" value="1"/>
</dbReference>
<reference evidence="3 4" key="1">
    <citation type="submission" date="2021-11" db="EMBL/GenBank/DDBJ databases">
        <authorList>
            <person name="Huq M.A."/>
        </authorList>
    </citation>
    <scope>NUCLEOTIDE SEQUENCE [LARGE SCALE GENOMIC DNA]</scope>
    <source>
        <strain evidence="3 4">MAHUQ-52</strain>
    </source>
</reference>
<evidence type="ECO:0000313" key="4">
    <source>
        <dbReference type="Proteomes" id="UP001198701"/>
    </source>
</evidence>
<comment type="caution">
    <text evidence="3">The sequence shown here is derived from an EMBL/GenBank/DDBJ whole genome shotgun (WGS) entry which is preliminary data.</text>
</comment>
<evidence type="ECO:0000256" key="1">
    <source>
        <dbReference type="SAM" id="MobiDB-lite"/>
    </source>
</evidence>
<keyword evidence="3" id="KW-0328">Glycosyltransferase</keyword>
<dbReference type="PANTHER" id="PTHR43179">
    <property type="entry name" value="RHAMNOSYLTRANSFERASE WBBL"/>
    <property type="match status" value="1"/>
</dbReference>
<dbReference type="InterPro" id="IPR029044">
    <property type="entry name" value="Nucleotide-diphossugar_trans"/>
</dbReference>
<gene>
    <name evidence="3" type="ORF">LMJ30_10010</name>
</gene>
<dbReference type="SUPFAM" id="SSF53448">
    <property type="entry name" value="Nucleotide-diphospho-sugar transferases"/>
    <property type="match status" value="1"/>
</dbReference>
<keyword evidence="3" id="KW-0808">Transferase</keyword>
<dbReference type="Gene3D" id="3.90.550.10">
    <property type="entry name" value="Spore Coat Polysaccharide Biosynthesis Protein SpsA, Chain A"/>
    <property type="match status" value="1"/>
</dbReference>
<dbReference type="RefSeq" id="WP_229432205.1">
    <property type="nucleotide sequence ID" value="NZ_JAJHPV010000013.1"/>
</dbReference>
<protein>
    <submittedName>
        <fullName evidence="3">Glycosyltransferase</fullName>
        <ecNumber evidence="3">2.4.-.-</ecNumber>
    </submittedName>
</protein>